<dbReference type="SUPFAM" id="SSF52540">
    <property type="entry name" value="P-loop containing nucleoside triphosphate hydrolases"/>
    <property type="match status" value="2"/>
</dbReference>
<dbReference type="Pfam" id="PF20720">
    <property type="entry name" value="nSTAND3"/>
    <property type="match status" value="1"/>
</dbReference>
<proteinExistence type="predicted"/>
<evidence type="ECO:0000259" key="1">
    <source>
        <dbReference type="Pfam" id="PF20720"/>
    </source>
</evidence>
<name>A0A8T6A5P5_ECOLX</name>
<protein>
    <submittedName>
        <fullName evidence="2">SIR2 family protein</fullName>
    </submittedName>
</protein>
<accession>A0A8T6A5P5</accession>
<feature type="domain" description="Novel STAND NTPase 3" evidence="1">
    <location>
        <begin position="329"/>
        <end position="405"/>
    </location>
</feature>
<dbReference type="InterPro" id="IPR049050">
    <property type="entry name" value="nSTAND3"/>
</dbReference>
<organism evidence="2 3">
    <name type="scientific">Escherichia coli</name>
    <dbReference type="NCBI Taxonomy" id="562"/>
    <lineage>
        <taxon>Bacteria</taxon>
        <taxon>Pseudomonadati</taxon>
        <taxon>Pseudomonadota</taxon>
        <taxon>Gammaproteobacteria</taxon>
        <taxon>Enterobacterales</taxon>
        <taxon>Enterobacteriaceae</taxon>
        <taxon>Escherichia</taxon>
    </lineage>
</organism>
<dbReference type="Pfam" id="PF13289">
    <property type="entry name" value="SIR2_2"/>
    <property type="match status" value="1"/>
</dbReference>
<feature type="non-terminal residue" evidence="2">
    <location>
        <position position="444"/>
    </location>
</feature>
<comment type="caution">
    <text evidence="2">The sequence shown here is derived from an EMBL/GenBank/DDBJ whole genome shotgun (WGS) entry which is preliminary data.</text>
</comment>
<evidence type="ECO:0000313" key="3">
    <source>
        <dbReference type="Proteomes" id="UP000462410"/>
    </source>
</evidence>
<sequence length="444" mass="50652">MLKGFDITKAKAQEVDTELLKRRISTGKAIAFTGAGFSLGTKNVLGSTPPMAGELAKKLSLLCNLEESEDLMFAADVALEYADNISVLDLLKDNDTLTSVSEYHEKICKLPWKKFFTTNYDNSIELACLNIGKRIESVDLSYKPTNFLKKNNVCLHINGKIEGAEPEDLTSKIKLSDSSYLSPDSFVNSDWYYHFKKDLETASAIVFMGYSMYDMDVKKFLFENPELQEKTYFVVRDGADFKEIFTLRKYGHVLPIGVDRFSDLMKDVQKQSHEDGIIFTETLVKHEVFDTQTDFRDIDSERLFLYGDYEIEKLHDSIRRIETIPYFIKRDIIPVCLNNIKNNNNIIITGDLGNGKSIVLEMLAYELTVNGFHTYILRNNDGDYVSDLDQIIKHEGTAVIIIDNCSNHPGLIKHIFEVKADNLIYVFADRNSNDIKFNISLDFI</sequence>
<reference evidence="2 3" key="1">
    <citation type="submission" date="2019-12" db="EMBL/GenBank/DDBJ databases">
        <title>Enteriobacteria Tanzani isolates_8377-8380.</title>
        <authorList>
            <person name="Subbiah M."/>
            <person name="Call D."/>
        </authorList>
    </citation>
    <scope>NUCLEOTIDE SEQUENCE [LARGE SCALE GENOMIC DNA]</scope>
    <source>
        <strain evidence="2 3">8378wH8</strain>
    </source>
</reference>
<dbReference type="AlphaFoldDB" id="A0A8T6A5P5"/>
<dbReference type="EMBL" id="WTRC01000845">
    <property type="protein sequence ID" value="MWT24507.1"/>
    <property type="molecule type" value="Genomic_DNA"/>
</dbReference>
<dbReference type="Proteomes" id="UP000462410">
    <property type="component" value="Unassembled WGS sequence"/>
</dbReference>
<dbReference type="InterPro" id="IPR027417">
    <property type="entry name" value="P-loop_NTPase"/>
</dbReference>
<evidence type="ECO:0000313" key="2">
    <source>
        <dbReference type="EMBL" id="MWT24507.1"/>
    </source>
</evidence>
<gene>
    <name evidence="2" type="ORF">GP965_26910</name>
</gene>